<evidence type="ECO:0000256" key="1">
    <source>
        <dbReference type="SAM" id="Phobius"/>
    </source>
</evidence>
<gene>
    <name evidence="2" type="ORF">ERS852568_02599</name>
</gene>
<proteinExistence type="predicted"/>
<organism evidence="2 3">
    <name type="scientific">Clostridium baratii</name>
    <dbReference type="NCBI Taxonomy" id="1561"/>
    <lineage>
        <taxon>Bacteria</taxon>
        <taxon>Bacillati</taxon>
        <taxon>Bacillota</taxon>
        <taxon>Clostridia</taxon>
        <taxon>Eubacteriales</taxon>
        <taxon>Clostridiaceae</taxon>
        <taxon>Clostridium</taxon>
    </lineage>
</organism>
<name>A0A174V5D9_9CLOT</name>
<sequence length="193" mass="21584">MSRELNLLPREYSNGDRQAKKKNIVITSILGLALIIGLSLGFAKGREAYLNIQNNNLKGKLQESRDKVIEKEKIQLQIELTKKHIEVAKSLKAIKDKDTAGLIRLLIDEANSKNGIKLNADYKNTGFAKNQSIINIDGKAKSIEDINRFWASLRESELFYNSHLNGYTDDNGKGFTFSGTITIGGDQIDVKDE</sequence>
<feature type="transmembrane region" description="Helical" evidence="1">
    <location>
        <begin position="24"/>
        <end position="43"/>
    </location>
</feature>
<dbReference type="AlphaFoldDB" id="A0A174V5D9"/>
<keyword evidence="1" id="KW-0472">Membrane</keyword>
<evidence type="ECO:0000313" key="2">
    <source>
        <dbReference type="EMBL" id="CUQ27328.1"/>
    </source>
</evidence>
<keyword evidence="1" id="KW-0812">Transmembrane</keyword>
<reference evidence="2 3" key="1">
    <citation type="submission" date="2015-09" db="EMBL/GenBank/DDBJ databases">
        <authorList>
            <consortium name="Pathogen Informatics"/>
        </authorList>
    </citation>
    <scope>NUCLEOTIDE SEQUENCE [LARGE SCALE GENOMIC DNA]</scope>
    <source>
        <strain evidence="2 3">2789STDY5834956</strain>
    </source>
</reference>
<evidence type="ECO:0008006" key="4">
    <source>
        <dbReference type="Google" id="ProtNLM"/>
    </source>
</evidence>
<dbReference type="Proteomes" id="UP000095563">
    <property type="component" value="Unassembled WGS sequence"/>
</dbReference>
<protein>
    <recommendedName>
        <fullName evidence="4">Fimbrial assembly family protein</fullName>
    </recommendedName>
</protein>
<dbReference type="EMBL" id="CZBO01000006">
    <property type="protein sequence ID" value="CUQ27328.1"/>
    <property type="molecule type" value="Genomic_DNA"/>
</dbReference>
<dbReference type="RefSeq" id="WP_055208505.1">
    <property type="nucleotide sequence ID" value="NZ_CZBO01000006.1"/>
</dbReference>
<keyword evidence="1" id="KW-1133">Transmembrane helix</keyword>
<evidence type="ECO:0000313" key="3">
    <source>
        <dbReference type="Proteomes" id="UP000095563"/>
    </source>
</evidence>
<accession>A0A174V5D9</accession>